<dbReference type="OrthoDB" id="8612466at2"/>
<evidence type="ECO:0000313" key="3">
    <source>
        <dbReference type="Proteomes" id="UP000004263"/>
    </source>
</evidence>
<dbReference type="InterPro" id="IPR056546">
    <property type="entry name" value="MreB_MamK-like"/>
</dbReference>
<gene>
    <name evidence="2" type="ORF">RED65_00450</name>
</gene>
<dbReference type="Pfam" id="PF06723">
    <property type="entry name" value="MreB_Mbl"/>
    <property type="match status" value="1"/>
</dbReference>
<evidence type="ECO:0000313" key="2">
    <source>
        <dbReference type="EMBL" id="EAT13184.1"/>
    </source>
</evidence>
<dbReference type="RefSeq" id="WP_007017570.1">
    <property type="nucleotide sequence ID" value="NZ_CH724114.1"/>
</dbReference>
<keyword evidence="1" id="KW-0812">Transmembrane</keyword>
<keyword evidence="1" id="KW-0472">Membrane</keyword>
<accession>Q1N594</accession>
<sequence>MLKYLINKLSTDLYVQIWENRIKVTDIRTCKVFDEAPLLATRTEKGGRKVVVAVGDEVNKIPSNENIEITNPFSHPRALLNDFFVAEKLLQYIVRTLLGKKWISPSPRVVIHPMEKDEGGLTMIERKAFRELALGAGAHKVVLYQGRALSTALFDFEKIKKENEEPTSHQIESSNENVLSIVIIVVLLLVMFWFSGAK</sequence>
<organism evidence="2 3">
    <name type="scientific">Bermanella marisrubri</name>
    <dbReference type="NCBI Taxonomy" id="207949"/>
    <lineage>
        <taxon>Bacteria</taxon>
        <taxon>Pseudomonadati</taxon>
        <taxon>Pseudomonadota</taxon>
        <taxon>Gammaproteobacteria</taxon>
        <taxon>Oceanospirillales</taxon>
        <taxon>Oceanospirillaceae</taxon>
        <taxon>Bermanella</taxon>
    </lineage>
</organism>
<dbReference type="AlphaFoldDB" id="Q1N594"/>
<dbReference type="Gene3D" id="3.30.420.40">
    <property type="match status" value="1"/>
</dbReference>
<proteinExistence type="predicted"/>
<name>Q1N594_9GAMM</name>
<evidence type="ECO:0000256" key="1">
    <source>
        <dbReference type="SAM" id="Phobius"/>
    </source>
</evidence>
<dbReference type="STRING" id="207949.RED65_00450"/>
<feature type="transmembrane region" description="Helical" evidence="1">
    <location>
        <begin position="178"/>
        <end position="196"/>
    </location>
</feature>
<dbReference type="HOGENOM" id="CLU_136235_0_0_6"/>
<protein>
    <submittedName>
        <fullName evidence="2">Rod shape-determining-related protein</fullName>
    </submittedName>
</protein>
<keyword evidence="3" id="KW-1185">Reference proteome</keyword>
<dbReference type="EMBL" id="AAQH01000002">
    <property type="protein sequence ID" value="EAT13184.1"/>
    <property type="molecule type" value="Genomic_DNA"/>
</dbReference>
<keyword evidence="1" id="KW-1133">Transmembrane helix</keyword>
<dbReference type="Proteomes" id="UP000004263">
    <property type="component" value="Unassembled WGS sequence"/>
</dbReference>
<comment type="caution">
    <text evidence="2">The sequence shown here is derived from an EMBL/GenBank/DDBJ whole genome shotgun (WGS) entry which is preliminary data.</text>
</comment>
<reference evidence="2 3" key="1">
    <citation type="submission" date="2006-03" db="EMBL/GenBank/DDBJ databases">
        <authorList>
            <person name="Pinhassi J."/>
            <person name="Pedros-Alio C."/>
            <person name="Ferriera S."/>
            <person name="Johnson J."/>
            <person name="Kravitz S."/>
            <person name="Halpern A."/>
            <person name="Remington K."/>
            <person name="Beeson K."/>
            <person name="Tran B."/>
            <person name="Rogers Y.-H."/>
            <person name="Friedman R."/>
            <person name="Venter J.C."/>
        </authorList>
    </citation>
    <scope>NUCLEOTIDE SEQUENCE [LARGE SCALE GENOMIC DNA]</scope>
    <source>
        <strain evidence="2 3">RED65</strain>
    </source>
</reference>